<feature type="transmembrane region" description="Helical" evidence="6">
    <location>
        <begin position="132"/>
        <end position="155"/>
    </location>
</feature>
<feature type="transmembrane region" description="Helical" evidence="6">
    <location>
        <begin position="346"/>
        <end position="369"/>
    </location>
</feature>
<evidence type="ECO:0000313" key="8">
    <source>
        <dbReference type="Proteomes" id="UP001237592"/>
    </source>
</evidence>
<comment type="caution">
    <text evidence="7">The sequence shown here is derived from an EMBL/GenBank/DDBJ whole genome shotgun (WGS) entry which is preliminary data.</text>
</comment>
<dbReference type="InterPro" id="IPR002528">
    <property type="entry name" value="MATE_fam"/>
</dbReference>
<evidence type="ECO:0000256" key="2">
    <source>
        <dbReference type="ARBA" id="ARBA00022475"/>
    </source>
</evidence>
<keyword evidence="3 6" id="KW-0812">Transmembrane</keyword>
<comment type="subcellular location">
    <subcellularLocation>
        <location evidence="1">Cell membrane</location>
        <topology evidence="1">Multi-pass membrane protein</topology>
    </subcellularLocation>
</comment>
<feature type="transmembrane region" description="Helical" evidence="6">
    <location>
        <begin position="381"/>
        <end position="400"/>
    </location>
</feature>
<feature type="transmembrane region" description="Helical" evidence="6">
    <location>
        <begin position="162"/>
        <end position="180"/>
    </location>
</feature>
<dbReference type="RefSeq" id="WP_307779289.1">
    <property type="nucleotide sequence ID" value="NZ_JAVFKP010000002.1"/>
</dbReference>
<keyword evidence="8" id="KW-1185">Reference proteome</keyword>
<keyword evidence="5 6" id="KW-0472">Membrane</keyword>
<dbReference type="InterPro" id="IPR050833">
    <property type="entry name" value="Poly_Biosynth_Transport"/>
</dbReference>
<evidence type="ECO:0000256" key="5">
    <source>
        <dbReference type="ARBA" id="ARBA00023136"/>
    </source>
</evidence>
<feature type="transmembrane region" description="Helical" evidence="6">
    <location>
        <begin position="406"/>
        <end position="424"/>
    </location>
</feature>
<feature type="transmembrane region" description="Helical" evidence="6">
    <location>
        <begin position="47"/>
        <end position="69"/>
    </location>
</feature>
<feature type="transmembrane region" description="Helical" evidence="6">
    <location>
        <begin position="308"/>
        <end position="334"/>
    </location>
</feature>
<feature type="transmembrane region" description="Helical" evidence="6">
    <location>
        <begin position="436"/>
        <end position="457"/>
    </location>
</feature>
<organism evidence="7 8">
    <name type="scientific">Janthinobacterium lividum</name>
    <dbReference type="NCBI Taxonomy" id="29581"/>
    <lineage>
        <taxon>Bacteria</taxon>
        <taxon>Pseudomonadati</taxon>
        <taxon>Pseudomonadota</taxon>
        <taxon>Betaproteobacteria</taxon>
        <taxon>Burkholderiales</taxon>
        <taxon>Oxalobacteraceae</taxon>
        <taxon>Janthinobacterium</taxon>
    </lineage>
</organism>
<dbReference type="PANTHER" id="PTHR30250:SF26">
    <property type="entry name" value="PSMA PROTEIN"/>
    <property type="match status" value="1"/>
</dbReference>
<feature type="transmembrane region" description="Helical" evidence="6">
    <location>
        <begin position="264"/>
        <end position="288"/>
    </location>
</feature>
<dbReference type="Proteomes" id="UP001237592">
    <property type="component" value="Unassembled WGS sequence"/>
</dbReference>
<name>A0ABU0XT90_9BURK</name>
<reference evidence="7 8" key="1">
    <citation type="submission" date="2023-08" db="EMBL/GenBank/DDBJ databases">
        <title>Draft genome sequence of Janthinobacterium lividum.</title>
        <authorList>
            <person name="Chun B.H."/>
            <person name="Lee Y."/>
        </authorList>
    </citation>
    <scope>NUCLEOTIDE SEQUENCE [LARGE SCALE GENOMIC DNA]</scope>
    <source>
        <strain evidence="7 8">AMJK</strain>
    </source>
</reference>
<protein>
    <recommendedName>
        <fullName evidence="9">Polysaccharide biosynthesis protein</fullName>
    </recommendedName>
</protein>
<evidence type="ECO:0000256" key="1">
    <source>
        <dbReference type="ARBA" id="ARBA00004651"/>
    </source>
</evidence>
<dbReference type="Pfam" id="PF01554">
    <property type="entry name" value="MatE"/>
    <property type="match status" value="1"/>
</dbReference>
<sequence>MKTASLRSLFFKNAVANVLGGAGSALFNLLLPALVVRHLGKLEFSVWSLALQVLIYLQIFGFGVQTAMTKFIAQGYELDDVEDQRKTLKAGMVLVSGFVLLAFFAVILLVIFYPMLFSNVPPEFSGEFRMCILLIGTSAAWQLFSLIPMGLFFGLHRNIIPVGGQLFVRMLSLLMLWVVLQQGAGLIALSLTMALCGALIVPLNFLAIKRWALNLTLALAPLDRIRFKELLAYCANLAVWNIAMLLVSGLAIMLVGYFDFSNVPAYSLAATVITIMIGVQQAIISPLLPAGSKLNAREETRGQLSGLLIRATAICIAGLFISVFVLKFFGAALLQAWLGKGYSENILQLLLILAAANMIRNVALPYSMLLLAINMQKEVRLTVIVEGVATLIASLILAYYYAAIGIAYGAVVGAMCGFFCNYIFNFKRTRLLVPDIFKFTLRTGILFVFPVAIFVIVF</sequence>
<evidence type="ECO:0000313" key="7">
    <source>
        <dbReference type="EMBL" id="MDQ4626752.1"/>
    </source>
</evidence>
<dbReference type="EMBL" id="JAVFKP010000002">
    <property type="protein sequence ID" value="MDQ4626752.1"/>
    <property type="molecule type" value="Genomic_DNA"/>
</dbReference>
<evidence type="ECO:0000256" key="6">
    <source>
        <dbReference type="SAM" id="Phobius"/>
    </source>
</evidence>
<feature type="transmembrane region" description="Helical" evidence="6">
    <location>
        <begin position="186"/>
        <end position="209"/>
    </location>
</feature>
<feature type="transmembrane region" description="Helical" evidence="6">
    <location>
        <begin position="230"/>
        <end position="258"/>
    </location>
</feature>
<keyword evidence="2" id="KW-1003">Cell membrane</keyword>
<feature type="transmembrane region" description="Helical" evidence="6">
    <location>
        <begin position="90"/>
        <end position="112"/>
    </location>
</feature>
<accession>A0ABU0XT90</accession>
<keyword evidence="4 6" id="KW-1133">Transmembrane helix</keyword>
<feature type="transmembrane region" description="Helical" evidence="6">
    <location>
        <begin position="14"/>
        <end position="35"/>
    </location>
</feature>
<evidence type="ECO:0000256" key="3">
    <source>
        <dbReference type="ARBA" id="ARBA00022692"/>
    </source>
</evidence>
<proteinExistence type="predicted"/>
<gene>
    <name evidence="7" type="ORF">RB624_12730</name>
</gene>
<evidence type="ECO:0000256" key="4">
    <source>
        <dbReference type="ARBA" id="ARBA00022989"/>
    </source>
</evidence>
<dbReference type="PANTHER" id="PTHR30250">
    <property type="entry name" value="PST FAMILY PREDICTED COLANIC ACID TRANSPORTER"/>
    <property type="match status" value="1"/>
</dbReference>
<evidence type="ECO:0008006" key="9">
    <source>
        <dbReference type="Google" id="ProtNLM"/>
    </source>
</evidence>